<comment type="caution">
    <text evidence="3">The sequence shown here is derived from an EMBL/GenBank/DDBJ whole genome shotgun (WGS) entry which is preliminary data.</text>
</comment>
<protein>
    <submittedName>
        <fullName evidence="3">Uncharacterized protein</fullName>
    </submittedName>
</protein>
<accession>A0AA39Q173</accession>
<feature type="region of interest" description="Disordered" evidence="2">
    <location>
        <begin position="32"/>
        <end position="54"/>
    </location>
</feature>
<reference evidence="3" key="1">
    <citation type="submission" date="2023-06" db="EMBL/GenBank/DDBJ databases">
        <authorList>
            <consortium name="Lawrence Berkeley National Laboratory"/>
            <person name="Ahrendt S."/>
            <person name="Sahu N."/>
            <person name="Indic B."/>
            <person name="Wong-Bajracharya J."/>
            <person name="Merenyi Z."/>
            <person name="Ke H.-M."/>
            <person name="Monk M."/>
            <person name="Kocsube S."/>
            <person name="Drula E."/>
            <person name="Lipzen A."/>
            <person name="Balint B."/>
            <person name="Henrissat B."/>
            <person name="Andreopoulos B."/>
            <person name="Martin F.M."/>
            <person name="Harder C.B."/>
            <person name="Rigling D."/>
            <person name="Ford K.L."/>
            <person name="Foster G.D."/>
            <person name="Pangilinan J."/>
            <person name="Papanicolaou A."/>
            <person name="Barry K."/>
            <person name="LaButti K."/>
            <person name="Viragh M."/>
            <person name="Koriabine M."/>
            <person name="Yan M."/>
            <person name="Riley R."/>
            <person name="Champramary S."/>
            <person name="Plett K.L."/>
            <person name="Tsai I.J."/>
            <person name="Slot J."/>
            <person name="Sipos G."/>
            <person name="Plett J."/>
            <person name="Nagy L.G."/>
            <person name="Grigoriev I.V."/>
        </authorList>
    </citation>
    <scope>NUCLEOTIDE SEQUENCE</scope>
    <source>
        <strain evidence="3">HWK02</strain>
    </source>
</reference>
<dbReference type="EMBL" id="JAUEPU010000021">
    <property type="protein sequence ID" value="KAK0494362.1"/>
    <property type="molecule type" value="Genomic_DNA"/>
</dbReference>
<feature type="compositionally biased region" description="Low complexity" evidence="2">
    <location>
        <begin position="40"/>
        <end position="54"/>
    </location>
</feature>
<evidence type="ECO:0000256" key="1">
    <source>
        <dbReference type="SAM" id="Coils"/>
    </source>
</evidence>
<organism evidence="3 4">
    <name type="scientific">Armillaria luteobubalina</name>
    <dbReference type="NCBI Taxonomy" id="153913"/>
    <lineage>
        <taxon>Eukaryota</taxon>
        <taxon>Fungi</taxon>
        <taxon>Dikarya</taxon>
        <taxon>Basidiomycota</taxon>
        <taxon>Agaricomycotina</taxon>
        <taxon>Agaricomycetes</taxon>
        <taxon>Agaricomycetidae</taxon>
        <taxon>Agaricales</taxon>
        <taxon>Marasmiineae</taxon>
        <taxon>Physalacriaceae</taxon>
        <taxon>Armillaria</taxon>
    </lineage>
</organism>
<feature type="compositionally biased region" description="Polar residues" evidence="2">
    <location>
        <begin position="408"/>
        <end position="418"/>
    </location>
</feature>
<feature type="compositionally biased region" description="Acidic residues" evidence="2">
    <location>
        <begin position="471"/>
        <end position="495"/>
    </location>
</feature>
<feature type="region of interest" description="Disordered" evidence="2">
    <location>
        <begin position="377"/>
        <end position="428"/>
    </location>
</feature>
<keyword evidence="4" id="KW-1185">Reference proteome</keyword>
<feature type="coiled-coil region" evidence="1">
    <location>
        <begin position="2"/>
        <end position="29"/>
    </location>
</feature>
<evidence type="ECO:0000256" key="2">
    <source>
        <dbReference type="SAM" id="MobiDB-lite"/>
    </source>
</evidence>
<sequence length="495" mass="54676">MQDVLKQTLKDLQLLTQSLQEENRKLKTAAPPILDTSLPSGMTSSTSFASQSSNSLDIGTTDISTNSSVPLTEKLRSLLDSKDSQKELQYGTMKMVMFGHIWWERKQLFGVQHDLAIRELNATMLTNAIDSGIKKPLPEQIAHLCLVLLLYEHIPAAYHPLVGGSITGEYHKLEKIMKKAATDNHSNLINQLKRVAATIFEDIMPAGHFCPGFDRSVDPLCQHLMGYKLEKNEYTRLPPCLFSDGFTMGATMFRTLIGVKILTCLLWGKTALDAPNMSMKRMNSNLWHMKEVNTSVLAFVGVTMHWMLSRDTKFASPGNKTGINYIPSHEATISPPNELPAIEHHPVMNKMSPGPTRADIDTSDAILDIGKASCSKKKRKKGVKTAPTTAPRRVMCSHGGQPCDIVESDSTVTNSNQASKRKGHAKEASVAAWPSRVNNASSQINVQVDTVTPIPTCVTTVTTLGVHFEDSVNDGENENEDDEDDEEEEEEEESE</sequence>
<keyword evidence="1" id="KW-0175">Coiled coil</keyword>
<evidence type="ECO:0000313" key="4">
    <source>
        <dbReference type="Proteomes" id="UP001175228"/>
    </source>
</evidence>
<feature type="region of interest" description="Disordered" evidence="2">
    <location>
        <begin position="465"/>
        <end position="495"/>
    </location>
</feature>
<dbReference type="AlphaFoldDB" id="A0AA39Q173"/>
<proteinExistence type="predicted"/>
<evidence type="ECO:0000313" key="3">
    <source>
        <dbReference type="EMBL" id="KAK0494362.1"/>
    </source>
</evidence>
<gene>
    <name evidence="3" type="ORF">EDD18DRAFT_1355763</name>
</gene>
<dbReference type="Proteomes" id="UP001175228">
    <property type="component" value="Unassembled WGS sequence"/>
</dbReference>
<name>A0AA39Q173_9AGAR</name>